<dbReference type="Gene3D" id="3.20.20.70">
    <property type="entry name" value="Aldolase class I"/>
    <property type="match status" value="1"/>
</dbReference>
<accession>A0A2H6LBS2</accession>
<evidence type="ECO:0000256" key="4">
    <source>
        <dbReference type="ARBA" id="ARBA00023239"/>
    </source>
</evidence>
<gene>
    <name evidence="6" type="ORF">NCWK1_0394</name>
</gene>
<comment type="caution">
    <text evidence="6">The sequence shown here is derived from an EMBL/GenBank/DDBJ whole genome shotgun (WGS) entry which is preliminary data.</text>
</comment>
<dbReference type="NCBIfam" id="NF005673">
    <property type="entry name" value="PRK07455.1"/>
    <property type="match status" value="1"/>
</dbReference>
<dbReference type="PANTHER" id="PTHR30246:SF1">
    <property type="entry name" value="2-DEHYDRO-3-DEOXY-6-PHOSPHOGALACTONATE ALDOLASE-RELATED"/>
    <property type="match status" value="1"/>
</dbReference>
<evidence type="ECO:0000313" key="6">
    <source>
        <dbReference type="EMBL" id="GBE90675.1"/>
    </source>
</evidence>
<comment type="subunit">
    <text evidence="3">Homotrimer.</text>
</comment>
<keyword evidence="4" id="KW-0456">Lyase</keyword>
<comment type="similarity">
    <text evidence="2">Belongs to the KHG/KDPG aldolase family.</text>
</comment>
<comment type="pathway">
    <text evidence="1">Carbohydrate acid metabolism.</text>
</comment>
<organism evidence="6 7">
    <name type="scientific">Nostoc cycadae WK-1</name>
    <dbReference type="NCBI Taxonomy" id="1861711"/>
    <lineage>
        <taxon>Bacteria</taxon>
        <taxon>Bacillati</taxon>
        <taxon>Cyanobacteriota</taxon>
        <taxon>Cyanophyceae</taxon>
        <taxon>Nostocales</taxon>
        <taxon>Nostocaceae</taxon>
        <taxon>Nostoc</taxon>
    </lineage>
</organism>
<dbReference type="NCBIfam" id="TIGR01182">
    <property type="entry name" value="eda"/>
    <property type="match status" value="1"/>
</dbReference>
<dbReference type="PANTHER" id="PTHR30246">
    <property type="entry name" value="2-KETO-3-DEOXY-6-PHOSPHOGLUCONATE ALDOLASE"/>
    <property type="match status" value="1"/>
</dbReference>
<dbReference type="CDD" id="cd00452">
    <property type="entry name" value="KDPG_aldolase"/>
    <property type="match status" value="1"/>
</dbReference>
<dbReference type="Proteomes" id="UP000236527">
    <property type="component" value="Unassembled WGS sequence"/>
</dbReference>
<protein>
    <submittedName>
        <fullName evidence="6">2-keto-3-deoxy-phosphogluconate aldolase</fullName>
    </submittedName>
</protein>
<reference evidence="7" key="1">
    <citation type="journal article" date="2018" name="Genome Announc.">
        <title>Draft Genome Sequence of the Nitrogen-Fixing and Hormogonia-Inducing Cyanobacterium Nostoc cycadae Strain WK-1, Isolated from the Coralloid Roots of Cycas revoluta.</title>
        <authorList>
            <person name="Kanesaki Y."/>
            <person name="Hirose M."/>
            <person name="Hirose Y."/>
            <person name="Fujisawa T."/>
            <person name="Nakamura Y."/>
            <person name="Watanabe S."/>
            <person name="Matsunaga S."/>
            <person name="Uchida H."/>
            <person name="Murakami A."/>
        </authorList>
    </citation>
    <scope>NUCLEOTIDE SEQUENCE [LARGE SCALE GENOMIC DNA]</scope>
    <source>
        <strain evidence="7">WK-1</strain>
    </source>
</reference>
<dbReference type="InterPro" id="IPR000887">
    <property type="entry name" value="Aldlse_KDPG_KHG"/>
</dbReference>
<dbReference type="InterPro" id="IPR013785">
    <property type="entry name" value="Aldolase_TIM"/>
</dbReference>
<keyword evidence="7" id="KW-1185">Reference proteome</keyword>
<sequence>MMCHAGSEEFNALFQVPARMSNQDWLSKLRKNRAIAVIRASKIELGEQMAMAVASGGMQLIEITWNSDRAAELIAKLRMKLPDCLIGTGTLFNVQQLQDAIASGAQFLFSPHIDLEMIAAAVTKEVPIIPGALTPTEIVTAWQQGASCVKVFPVQALGGASYIKSLQAPLGHIPLIPTGGVTLKNAPEFIQAGAVAVGLSSELFPKKLVIAENWQAIAQHASNLIQNLA</sequence>
<dbReference type="Pfam" id="PF01081">
    <property type="entry name" value="Aldolase"/>
    <property type="match status" value="1"/>
</dbReference>
<proteinExistence type="inferred from homology"/>
<evidence type="ECO:0000256" key="1">
    <source>
        <dbReference type="ARBA" id="ARBA00004761"/>
    </source>
</evidence>
<name>A0A2H6LBS2_9NOSO</name>
<dbReference type="GO" id="GO:0016829">
    <property type="term" value="F:lyase activity"/>
    <property type="evidence" value="ECO:0007669"/>
    <property type="project" value="UniProtKB-KW"/>
</dbReference>
<evidence type="ECO:0000256" key="3">
    <source>
        <dbReference type="ARBA" id="ARBA00011233"/>
    </source>
</evidence>
<evidence type="ECO:0000256" key="2">
    <source>
        <dbReference type="ARBA" id="ARBA00006906"/>
    </source>
</evidence>
<evidence type="ECO:0000313" key="7">
    <source>
        <dbReference type="Proteomes" id="UP000236527"/>
    </source>
</evidence>
<dbReference type="EMBL" id="BDGE01000003">
    <property type="protein sequence ID" value="GBE90675.1"/>
    <property type="molecule type" value="Genomic_DNA"/>
</dbReference>
<keyword evidence="5" id="KW-0119">Carbohydrate metabolism</keyword>
<dbReference type="AlphaFoldDB" id="A0A2H6LBS2"/>
<dbReference type="SUPFAM" id="SSF51569">
    <property type="entry name" value="Aldolase"/>
    <property type="match status" value="1"/>
</dbReference>
<evidence type="ECO:0000256" key="5">
    <source>
        <dbReference type="ARBA" id="ARBA00023277"/>
    </source>
</evidence>